<keyword evidence="3" id="KW-1185">Reference proteome</keyword>
<name>A0A2H3K9K9_WOLCO</name>
<accession>A0A2H3K9K9</accession>
<dbReference type="OMA" id="WAMESAA"/>
<dbReference type="EMBL" id="KB468168">
    <property type="protein sequence ID" value="PCH45097.1"/>
    <property type="molecule type" value="Genomic_DNA"/>
</dbReference>
<organism evidence="2 3">
    <name type="scientific">Wolfiporia cocos (strain MD-104)</name>
    <name type="common">Brown rot fungus</name>
    <dbReference type="NCBI Taxonomy" id="742152"/>
    <lineage>
        <taxon>Eukaryota</taxon>
        <taxon>Fungi</taxon>
        <taxon>Dikarya</taxon>
        <taxon>Basidiomycota</taxon>
        <taxon>Agaricomycotina</taxon>
        <taxon>Agaricomycetes</taxon>
        <taxon>Polyporales</taxon>
        <taxon>Phaeolaceae</taxon>
        <taxon>Wolfiporia</taxon>
    </lineage>
</organism>
<dbReference type="Proteomes" id="UP000218811">
    <property type="component" value="Unassembled WGS sequence"/>
</dbReference>
<evidence type="ECO:0000256" key="1">
    <source>
        <dbReference type="SAM" id="MobiDB-lite"/>
    </source>
</evidence>
<dbReference type="STRING" id="742152.A0A2H3K9K9"/>
<feature type="region of interest" description="Disordered" evidence="1">
    <location>
        <begin position="91"/>
        <end position="172"/>
    </location>
</feature>
<evidence type="ECO:0000313" key="3">
    <source>
        <dbReference type="Proteomes" id="UP000218811"/>
    </source>
</evidence>
<protein>
    <submittedName>
        <fullName evidence="2">Uncharacterized protein</fullName>
    </submittedName>
</protein>
<proteinExistence type="predicted"/>
<reference evidence="2 3" key="1">
    <citation type="journal article" date="2012" name="Science">
        <title>The Paleozoic origin of enzymatic lignin decomposition reconstructed from 31 fungal genomes.</title>
        <authorList>
            <person name="Floudas D."/>
            <person name="Binder M."/>
            <person name="Riley R."/>
            <person name="Barry K."/>
            <person name="Blanchette R.A."/>
            <person name="Henrissat B."/>
            <person name="Martinez A.T."/>
            <person name="Otillar R."/>
            <person name="Spatafora J.W."/>
            <person name="Yadav J.S."/>
            <person name="Aerts A."/>
            <person name="Benoit I."/>
            <person name="Boyd A."/>
            <person name="Carlson A."/>
            <person name="Copeland A."/>
            <person name="Coutinho P.M."/>
            <person name="de Vries R.P."/>
            <person name="Ferreira P."/>
            <person name="Findley K."/>
            <person name="Foster B."/>
            <person name="Gaskell J."/>
            <person name="Glotzer D."/>
            <person name="Gorecki P."/>
            <person name="Heitman J."/>
            <person name="Hesse C."/>
            <person name="Hori C."/>
            <person name="Igarashi K."/>
            <person name="Jurgens J.A."/>
            <person name="Kallen N."/>
            <person name="Kersten P."/>
            <person name="Kohler A."/>
            <person name="Kuees U."/>
            <person name="Kumar T.K.A."/>
            <person name="Kuo A."/>
            <person name="LaButti K."/>
            <person name="Larrondo L.F."/>
            <person name="Lindquist E."/>
            <person name="Ling A."/>
            <person name="Lombard V."/>
            <person name="Lucas S."/>
            <person name="Lundell T."/>
            <person name="Martin R."/>
            <person name="McLaughlin D.J."/>
            <person name="Morgenstern I."/>
            <person name="Morin E."/>
            <person name="Murat C."/>
            <person name="Nagy L.G."/>
            <person name="Nolan M."/>
            <person name="Ohm R.A."/>
            <person name="Patyshakuliyeva A."/>
            <person name="Rokas A."/>
            <person name="Ruiz-Duenas F.J."/>
            <person name="Sabat G."/>
            <person name="Salamov A."/>
            <person name="Samejima M."/>
            <person name="Schmutz J."/>
            <person name="Slot J.C."/>
            <person name="St John F."/>
            <person name="Stenlid J."/>
            <person name="Sun H."/>
            <person name="Sun S."/>
            <person name="Syed K."/>
            <person name="Tsang A."/>
            <person name="Wiebenga A."/>
            <person name="Young D."/>
            <person name="Pisabarro A."/>
            <person name="Eastwood D.C."/>
            <person name="Martin F."/>
            <person name="Cullen D."/>
            <person name="Grigoriev I.V."/>
            <person name="Hibbett D.S."/>
        </authorList>
    </citation>
    <scope>NUCLEOTIDE SEQUENCE [LARGE SCALE GENOMIC DNA]</scope>
    <source>
        <strain evidence="2 3">MD-104</strain>
    </source>
</reference>
<dbReference type="OrthoDB" id="2797205at2759"/>
<gene>
    <name evidence="2" type="ORF">WOLCODRAFT_139385</name>
</gene>
<feature type="non-terminal residue" evidence="2">
    <location>
        <position position="172"/>
    </location>
</feature>
<evidence type="ECO:0000313" key="2">
    <source>
        <dbReference type="EMBL" id="PCH45097.1"/>
    </source>
</evidence>
<dbReference type="AlphaFoldDB" id="A0A2H3K9K9"/>
<sequence length="172" mass="18667">MHTTRAKRSLDEGQDELDAKLELLSQLCLQDVTADAHTRRPSRFDDEWIEAEFGWARPARQDLGAFDDEEDGDACTAHLYDPTLFADPRSTHARASSALLSPDQRAYSNKPLPDLPRPSLVRLGVPDAPPSSPLLTAFAPSPARAAFVPATTPESTPPASPAHSTFLPSLTP</sequence>